<protein>
    <submittedName>
        <fullName evidence="2">ATP synthase F0 subunit 8</fullName>
    </submittedName>
</protein>
<keyword evidence="1" id="KW-0472">Membrane</keyword>
<evidence type="ECO:0000313" key="2">
    <source>
        <dbReference type="EMBL" id="QGZ09948.1"/>
    </source>
</evidence>
<feature type="transmembrane region" description="Helical" evidence="1">
    <location>
        <begin position="6"/>
        <end position="30"/>
    </location>
</feature>
<sequence length="53" mass="6262">MPHLSPMSWIISIITFWSTLSMLASTLWWSKQHSFMSKSKYGSPTLENSWNWL</sequence>
<organism evidence="2">
    <name type="scientific">Eisenia nordenskioldi nordenskioldi</name>
    <dbReference type="NCBI Taxonomy" id="1269247"/>
    <lineage>
        <taxon>Eukaryota</taxon>
        <taxon>Metazoa</taxon>
        <taxon>Spiralia</taxon>
        <taxon>Lophotrochozoa</taxon>
        <taxon>Annelida</taxon>
        <taxon>Clitellata</taxon>
        <taxon>Oligochaeta</taxon>
        <taxon>Crassiclitellata</taxon>
        <taxon>Lumbricina</taxon>
        <taxon>Lumbricidae</taxon>
        <taxon>Lumbricinae</taxon>
        <taxon>Eisenia</taxon>
    </lineage>
</organism>
<reference evidence="2" key="2">
    <citation type="journal article" date="2020" name="Eur. J. Soil Biol.">
        <title>Phylogeny of the Eisenia nordenskioldi complex based on mitochondrial genomes.</title>
        <authorList>
            <person name="Shekhovtsov S."/>
            <person name="Golovanova E."/>
            <person name="Ershov N."/>
            <person name="Poluboyarova T."/>
            <person name="Berman D."/>
            <person name="Bulakhova N."/>
            <person name="Szederjesi T."/>
            <person name="Peltek S."/>
        </authorList>
    </citation>
    <scope>NUCLEOTIDE SEQUENCE</scope>
</reference>
<proteinExistence type="predicted"/>
<dbReference type="EMBL" id="MK618510">
    <property type="protein sequence ID" value="QGZ09948.1"/>
    <property type="molecule type" value="Genomic_DNA"/>
</dbReference>
<keyword evidence="2" id="KW-0496">Mitochondrion</keyword>
<keyword evidence="1" id="KW-0812">Transmembrane</keyword>
<name>A0A6B9IS67_9ANNE</name>
<keyword evidence="1" id="KW-1133">Transmembrane helix</keyword>
<evidence type="ECO:0000256" key="1">
    <source>
        <dbReference type="SAM" id="Phobius"/>
    </source>
</evidence>
<geneLocation type="mitochondrion" evidence="2"/>
<gene>
    <name evidence="2" type="primary">ATP8</name>
</gene>
<accession>A0A6B9IS67</accession>
<dbReference type="AlphaFoldDB" id="A0A6B9IS67"/>
<reference evidence="2" key="1">
    <citation type="submission" date="2019-03" db="EMBL/GenBank/DDBJ databases">
        <authorList>
            <person name="Shekhovtsov S.V."/>
            <person name="Golovanova E.V."/>
            <person name="Berman D.I."/>
            <person name="Bulakhova N.A."/>
            <person name="Szederjesi T."/>
            <person name="Peltek S.E."/>
        </authorList>
    </citation>
    <scope>NUCLEOTIDE SEQUENCE</scope>
</reference>